<keyword evidence="1" id="KW-1133">Transmembrane helix</keyword>
<evidence type="ECO:0000256" key="1">
    <source>
        <dbReference type="SAM" id="Phobius"/>
    </source>
</evidence>
<dbReference type="EMBL" id="FPAG01000005">
    <property type="protein sequence ID" value="SFS87584.1"/>
    <property type="molecule type" value="Genomic_DNA"/>
</dbReference>
<dbReference type="Proteomes" id="UP000183209">
    <property type="component" value="Unassembled WGS sequence"/>
</dbReference>
<proteinExistence type="predicted"/>
<protein>
    <submittedName>
        <fullName evidence="2">Uncharacterized protein</fullName>
    </submittedName>
</protein>
<evidence type="ECO:0000313" key="3">
    <source>
        <dbReference type="Proteomes" id="UP000183209"/>
    </source>
</evidence>
<keyword evidence="1" id="KW-0812">Transmembrane</keyword>
<accession>A0A1I6TEF1</accession>
<name>A0A1I6TEF1_9FLAO</name>
<dbReference type="AlphaFoldDB" id="A0A1I6TEF1"/>
<reference evidence="2 3" key="1">
    <citation type="submission" date="2016-10" db="EMBL/GenBank/DDBJ databases">
        <authorList>
            <person name="de Groot N.N."/>
        </authorList>
    </citation>
    <scope>NUCLEOTIDE SEQUENCE [LARGE SCALE GENOMIC DNA]</scope>
    <source>
        <strain evidence="2 3">CGMCC 1.6114</strain>
    </source>
</reference>
<feature type="transmembrane region" description="Helical" evidence="1">
    <location>
        <begin position="12"/>
        <end position="29"/>
    </location>
</feature>
<sequence length="33" mass="4054">MLDKFEWKKWYTLVLVANAIYIIVFYLIMTGNR</sequence>
<keyword evidence="1" id="KW-0472">Membrane</keyword>
<evidence type="ECO:0000313" key="2">
    <source>
        <dbReference type="EMBL" id="SFS87584.1"/>
    </source>
</evidence>
<gene>
    <name evidence="2" type="ORF">SAMN04487906_2002</name>
</gene>
<organism evidence="2 3">
    <name type="scientific">Zhouia amylolytica</name>
    <dbReference type="NCBI Taxonomy" id="376730"/>
    <lineage>
        <taxon>Bacteria</taxon>
        <taxon>Pseudomonadati</taxon>
        <taxon>Bacteroidota</taxon>
        <taxon>Flavobacteriia</taxon>
        <taxon>Flavobacteriales</taxon>
        <taxon>Flavobacteriaceae</taxon>
        <taxon>Zhouia</taxon>
    </lineage>
</organism>